<evidence type="ECO:0000256" key="24">
    <source>
        <dbReference type="SAM" id="Phobius"/>
    </source>
</evidence>
<dbReference type="SMART" id="SM00304">
    <property type="entry name" value="HAMP"/>
    <property type="match status" value="1"/>
</dbReference>
<dbReference type="SUPFAM" id="SSF55785">
    <property type="entry name" value="PYP-like sensor domain (PAS domain)"/>
    <property type="match status" value="1"/>
</dbReference>
<keyword evidence="10" id="KW-0418">Kinase</keyword>
<keyword evidence="14" id="KW-0843">Virulence</keyword>
<dbReference type="SMART" id="SM00065">
    <property type="entry name" value="GAF"/>
    <property type="match status" value="1"/>
</dbReference>
<accession>A0A2A7UXA5</accession>
<dbReference type="InterPro" id="IPR047347">
    <property type="entry name" value="YvaQ-like_sensor"/>
</dbReference>
<evidence type="ECO:0000313" key="32">
    <source>
        <dbReference type="Proteomes" id="UP000220246"/>
    </source>
</evidence>
<evidence type="ECO:0000313" key="31">
    <source>
        <dbReference type="EMBL" id="PEH89989.1"/>
    </source>
</evidence>
<evidence type="ECO:0000259" key="26">
    <source>
        <dbReference type="PROSITE" id="PS50110"/>
    </source>
</evidence>
<dbReference type="Pfam" id="PF13185">
    <property type="entry name" value="GAF_2"/>
    <property type="match status" value="1"/>
</dbReference>
<dbReference type="CDD" id="cd00082">
    <property type="entry name" value="HisKA"/>
    <property type="match status" value="1"/>
</dbReference>
<feature type="domain" description="PAC" evidence="28">
    <location>
        <begin position="543"/>
        <end position="595"/>
    </location>
</feature>
<evidence type="ECO:0000256" key="12">
    <source>
        <dbReference type="ARBA" id="ARBA00022989"/>
    </source>
</evidence>
<evidence type="ECO:0000256" key="7">
    <source>
        <dbReference type="ARBA" id="ARBA00022692"/>
    </source>
</evidence>
<dbReference type="OrthoDB" id="5290456at2"/>
<dbReference type="InterPro" id="IPR008207">
    <property type="entry name" value="Sig_transdc_His_kin_Hpt_dom"/>
</dbReference>
<dbReference type="CDD" id="cd00130">
    <property type="entry name" value="PAS"/>
    <property type="match status" value="1"/>
</dbReference>
<dbReference type="InterPro" id="IPR035965">
    <property type="entry name" value="PAS-like_dom_sf"/>
</dbReference>
<dbReference type="SMART" id="SM00091">
    <property type="entry name" value="PAS"/>
    <property type="match status" value="1"/>
</dbReference>
<dbReference type="InterPro" id="IPR003661">
    <property type="entry name" value="HisK_dim/P_dom"/>
</dbReference>
<protein>
    <recommendedName>
        <fullName evidence="18">Sensory/regulatory protein RpfC</fullName>
        <ecNumber evidence="3">2.7.13.3</ecNumber>
    </recommendedName>
    <alternativeName>
        <fullName evidence="19">Virulence sensor protein BvgS</fullName>
    </alternativeName>
</protein>
<evidence type="ECO:0000256" key="2">
    <source>
        <dbReference type="ARBA" id="ARBA00004651"/>
    </source>
</evidence>
<evidence type="ECO:0000256" key="21">
    <source>
        <dbReference type="PROSITE-ProRule" id="PRU00169"/>
    </source>
</evidence>
<evidence type="ECO:0000256" key="8">
    <source>
        <dbReference type="ARBA" id="ARBA00022729"/>
    </source>
</evidence>
<dbReference type="NCBIfam" id="TIGR00229">
    <property type="entry name" value="sensory_box"/>
    <property type="match status" value="1"/>
</dbReference>
<dbReference type="GO" id="GO:0005886">
    <property type="term" value="C:plasma membrane"/>
    <property type="evidence" value="ECO:0007669"/>
    <property type="project" value="UniProtKB-SubCell"/>
</dbReference>
<comment type="caution">
    <text evidence="31">The sequence shown here is derived from an EMBL/GenBank/DDBJ whole genome shotgun (WGS) entry which is preliminary data.</text>
</comment>
<dbReference type="GO" id="GO:0005524">
    <property type="term" value="F:ATP binding"/>
    <property type="evidence" value="ECO:0007669"/>
    <property type="project" value="UniProtKB-KW"/>
</dbReference>
<keyword evidence="5 21" id="KW-0597">Phosphoprotein</keyword>
<dbReference type="PROSITE" id="PS50885">
    <property type="entry name" value="HAMP"/>
    <property type="match status" value="1"/>
</dbReference>
<dbReference type="SMART" id="SM00388">
    <property type="entry name" value="HisKA"/>
    <property type="match status" value="1"/>
</dbReference>
<dbReference type="Proteomes" id="UP000220246">
    <property type="component" value="Unassembled WGS sequence"/>
</dbReference>
<dbReference type="PROSITE" id="PS50110">
    <property type="entry name" value="RESPONSE_REGULATORY"/>
    <property type="match status" value="2"/>
</dbReference>
<evidence type="ECO:0000256" key="17">
    <source>
        <dbReference type="ARBA" id="ARBA00064003"/>
    </source>
</evidence>
<dbReference type="PANTHER" id="PTHR45339:SF1">
    <property type="entry name" value="HYBRID SIGNAL TRANSDUCTION HISTIDINE KINASE J"/>
    <property type="match status" value="1"/>
</dbReference>
<evidence type="ECO:0000256" key="1">
    <source>
        <dbReference type="ARBA" id="ARBA00000085"/>
    </source>
</evidence>
<dbReference type="PROSITE" id="PS50894">
    <property type="entry name" value="HPT"/>
    <property type="match status" value="1"/>
</dbReference>
<dbReference type="InterPro" id="IPR013767">
    <property type="entry name" value="PAS_fold"/>
</dbReference>
<evidence type="ECO:0000259" key="28">
    <source>
        <dbReference type="PROSITE" id="PS50113"/>
    </source>
</evidence>
<keyword evidence="9" id="KW-0547">Nucleotide-binding</keyword>
<dbReference type="PROSITE" id="PS50113">
    <property type="entry name" value="PAC"/>
    <property type="match status" value="1"/>
</dbReference>
<comment type="subcellular location">
    <subcellularLocation>
        <location evidence="2">Cell membrane</location>
        <topology evidence="2">Multi-pass membrane protein</topology>
    </subcellularLocation>
</comment>
<dbReference type="GO" id="GO:0000155">
    <property type="term" value="F:phosphorelay sensor kinase activity"/>
    <property type="evidence" value="ECO:0007669"/>
    <property type="project" value="InterPro"/>
</dbReference>
<keyword evidence="8" id="KW-0732">Signal</keyword>
<dbReference type="Pfam" id="PF01627">
    <property type="entry name" value="Hpt"/>
    <property type="match status" value="1"/>
</dbReference>
<dbReference type="PRINTS" id="PR00344">
    <property type="entry name" value="BCTRLSENSOR"/>
</dbReference>
<comment type="function">
    <text evidence="16">Member of the two-component regulatory system BvgS/BvgA. Phosphorylates BvgA via a four-step phosphorelay in response to environmental signals.</text>
</comment>
<evidence type="ECO:0000256" key="5">
    <source>
        <dbReference type="ARBA" id="ARBA00022553"/>
    </source>
</evidence>
<proteinExistence type="predicted"/>
<dbReference type="InterPro" id="IPR029016">
    <property type="entry name" value="GAF-like_dom_sf"/>
</dbReference>
<dbReference type="SUPFAM" id="SSF47384">
    <property type="entry name" value="Homodimeric domain of signal transducing histidine kinase"/>
    <property type="match status" value="1"/>
</dbReference>
<evidence type="ECO:0000256" key="15">
    <source>
        <dbReference type="ARBA" id="ARBA00023136"/>
    </source>
</evidence>
<dbReference type="STRING" id="1219032.GCA_001515545_00670"/>
<dbReference type="InterPro" id="IPR004358">
    <property type="entry name" value="Sig_transdc_His_kin-like_C"/>
</dbReference>
<keyword evidence="13" id="KW-0902">Two-component regulatory system</keyword>
<dbReference type="InterPro" id="IPR005467">
    <property type="entry name" value="His_kinase_dom"/>
</dbReference>
<dbReference type="InterPro" id="IPR036641">
    <property type="entry name" value="HPT_dom_sf"/>
</dbReference>
<evidence type="ECO:0000256" key="9">
    <source>
        <dbReference type="ARBA" id="ARBA00022741"/>
    </source>
</evidence>
<dbReference type="Gene3D" id="3.40.50.2300">
    <property type="match status" value="2"/>
</dbReference>
<evidence type="ECO:0000256" key="19">
    <source>
        <dbReference type="ARBA" id="ARBA00070152"/>
    </source>
</evidence>
<dbReference type="Gene3D" id="6.10.340.10">
    <property type="match status" value="1"/>
</dbReference>
<dbReference type="InterPro" id="IPR036097">
    <property type="entry name" value="HisK_dim/P_sf"/>
</dbReference>
<dbReference type="InterPro" id="IPR001789">
    <property type="entry name" value="Sig_transdc_resp-reg_receiver"/>
</dbReference>
<keyword evidence="12 24" id="KW-1133">Transmembrane helix</keyword>
<dbReference type="SUPFAM" id="SSF55874">
    <property type="entry name" value="ATPase domain of HSP90 chaperone/DNA topoisomerase II/histidine kinase"/>
    <property type="match status" value="1"/>
</dbReference>
<dbReference type="RefSeq" id="WP_066533482.1">
    <property type="nucleotide sequence ID" value="NZ_PDEA01000001.1"/>
</dbReference>
<dbReference type="Gene3D" id="3.30.450.40">
    <property type="match status" value="1"/>
</dbReference>
<dbReference type="SUPFAM" id="SSF47226">
    <property type="entry name" value="Histidine-containing phosphotransfer domain, HPT domain"/>
    <property type="match status" value="1"/>
</dbReference>
<dbReference type="Gene3D" id="1.10.287.130">
    <property type="match status" value="1"/>
</dbReference>
<name>A0A2A7UXA5_COMTR</name>
<feature type="region of interest" description="Disordered" evidence="23">
    <location>
        <begin position="1127"/>
        <end position="1155"/>
    </location>
</feature>
<dbReference type="InterPro" id="IPR024478">
    <property type="entry name" value="HlyB_4HB_MCP"/>
</dbReference>
<evidence type="ECO:0000256" key="16">
    <source>
        <dbReference type="ARBA" id="ARBA00058004"/>
    </source>
</evidence>
<feature type="compositionally biased region" description="Pro residues" evidence="23">
    <location>
        <begin position="1133"/>
        <end position="1148"/>
    </location>
</feature>
<feature type="domain" description="Histidine kinase" evidence="25">
    <location>
        <begin position="613"/>
        <end position="834"/>
    </location>
</feature>
<dbReference type="SMART" id="SM00448">
    <property type="entry name" value="REC"/>
    <property type="match status" value="2"/>
</dbReference>
<evidence type="ECO:0000256" key="18">
    <source>
        <dbReference type="ARBA" id="ARBA00068150"/>
    </source>
</evidence>
<dbReference type="Pfam" id="PF12729">
    <property type="entry name" value="4HB_MCP_1"/>
    <property type="match status" value="1"/>
</dbReference>
<dbReference type="GeneID" id="80802231"/>
<dbReference type="SUPFAM" id="SSF52172">
    <property type="entry name" value="CheY-like"/>
    <property type="match status" value="2"/>
</dbReference>
<evidence type="ECO:0000256" key="23">
    <source>
        <dbReference type="SAM" id="MobiDB-lite"/>
    </source>
</evidence>
<evidence type="ECO:0000256" key="13">
    <source>
        <dbReference type="ARBA" id="ARBA00023012"/>
    </source>
</evidence>
<keyword evidence="22" id="KW-0175">Coiled coil</keyword>
<dbReference type="SUPFAM" id="SSF55781">
    <property type="entry name" value="GAF domain-like"/>
    <property type="match status" value="1"/>
</dbReference>
<dbReference type="InterPro" id="IPR011006">
    <property type="entry name" value="CheY-like_superfamily"/>
</dbReference>
<evidence type="ECO:0000256" key="3">
    <source>
        <dbReference type="ARBA" id="ARBA00012438"/>
    </source>
</evidence>
<feature type="domain" description="Response regulatory" evidence="26">
    <location>
        <begin position="853"/>
        <end position="976"/>
    </location>
</feature>
<feature type="domain" description="HPt" evidence="30">
    <location>
        <begin position="1183"/>
        <end position="1284"/>
    </location>
</feature>
<dbReference type="CDD" id="cd19411">
    <property type="entry name" value="MCP2201-like_sensor"/>
    <property type="match status" value="1"/>
</dbReference>
<dbReference type="FunFam" id="1.10.287.130:FF:000002">
    <property type="entry name" value="Two-component osmosensing histidine kinase"/>
    <property type="match status" value="1"/>
</dbReference>
<reference evidence="32" key="1">
    <citation type="submission" date="2017-09" db="EMBL/GenBank/DDBJ databases">
        <title>FDA dAtabase for Regulatory Grade micrObial Sequences (FDA-ARGOS): Supporting development and validation of Infectious Disease Dx tests.</title>
        <authorList>
            <person name="Minogue T."/>
            <person name="Wolcott M."/>
            <person name="Wasieloski L."/>
            <person name="Aguilar W."/>
            <person name="Moore D."/>
            <person name="Tallon L."/>
            <person name="Sadzewicz L."/>
            <person name="Ott S."/>
            <person name="Zhao X."/>
            <person name="Nagaraj S."/>
            <person name="Vavikolanu K."/>
            <person name="Aluvathingal J."/>
            <person name="Nadendla S."/>
            <person name="Sichtig H."/>
        </authorList>
    </citation>
    <scope>NUCLEOTIDE SEQUENCE [LARGE SCALE GENOMIC DNA]</scope>
    <source>
        <strain evidence="32">FDAARGOS_394</strain>
    </source>
</reference>
<dbReference type="CDD" id="cd17546">
    <property type="entry name" value="REC_hyHK_CKI1_RcsC-like"/>
    <property type="match status" value="2"/>
</dbReference>
<evidence type="ECO:0000256" key="10">
    <source>
        <dbReference type="ARBA" id="ARBA00022777"/>
    </source>
</evidence>
<feature type="modified residue" description="4-aspartylphosphate" evidence="21">
    <location>
        <position position="1054"/>
    </location>
</feature>
<dbReference type="InterPro" id="IPR036890">
    <property type="entry name" value="HATPase_C_sf"/>
</dbReference>
<dbReference type="Pfam" id="PF00989">
    <property type="entry name" value="PAS"/>
    <property type="match status" value="1"/>
</dbReference>
<dbReference type="InterPro" id="IPR003594">
    <property type="entry name" value="HATPase_dom"/>
</dbReference>
<dbReference type="CDD" id="cd06225">
    <property type="entry name" value="HAMP"/>
    <property type="match status" value="1"/>
</dbReference>
<dbReference type="InterPro" id="IPR003660">
    <property type="entry name" value="HAMP_dom"/>
</dbReference>
<keyword evidence="4" id="KW-1003">Cell membrane</keyword>
<dbReference type="PROSITE" id="PS50112">
    <property type="entry name" value="PAS"/>
    <property type="match status" value="1"/>
</dbReference>
<feature type="domain" description="HAMP" evidence="29">
    <location>
        <begin position="218"/>
        <end position="271"/>
    </location>
</feature>
<dbReference type="Gene3D" id="3.30.565.10">
    <property type="entry name" value="Histidine kinase-like ATPase, C-terminal domain"/>
    <property type="match status" value="1"/>
</dbReference>
<feature type="domain" description="Response regulatory" evidence="26">
    <location>
        <begin position="1004"/>
        <end position="1121"/>
    </location>
</feature>
<dbReference type="Pfam" id="PF00072">
    <property type="entry name" value="Response_reg"/>
    <property type="match status" value="2"/>
</dbReference>
<evidence type="ECO:0000256" key="11">
    <source>
        <dbReference type="ARBA" id="ARBA00022840"/>
    </source>
</evidence>
<evidence type="ECO:0000256" key="6">
    <source>
        <dbReference type="ARBA" id="ARBA00022679"/>
    </source>
</evidence>
<evidence type="ECO:0000256" key="14">
    <source>
        <dbReference type="ARBA" id="ARBA00023026"/>
    </source>
</evidence>
<evidence type="ECO:0000256" key="20">
    <source>
        <dbReference type="PROSITE-ProRule" id="PRU00110"/>
    </source>
</evidence>
<dbReference type="Pfam" id="PF00512">
    <property type="entry name" value="HisKA"/>
    <property type="match status" value="1"/>
</dbReference>
<dbReference type="EC" id="2.7.13.3" evidence="3"/>
<dbReference type="SMART" id="SM00387">
    <property type="entry name" value="HATPase_c"/>
    <property type="match status" value="1"/>
</dbReference>
<dbReference type="GO" id="GO:0006355">
    <property type="term" value="P:regulation of DNA-templated transcription"/>
    <property type="evidence" value="ECO:0007669"/>
    <property type="project" value="InterPro"/>
</dbReference>
<feature type="domain" description="PAS" evidence="27">
    <location>
        <begin position="465"/>
        <end position="509"/>
    </location>
</feature>
<dbReference type="InterPro" id="IPR000700">
    <property type="entry name" value="PAS-assoc_C"/>
</dbReference>
<keyword evidence="7 24" id="KW-0812">Transmembrane</keyword>
<keyword evidence="11" id="KW-0067">ATP-binding</keyword>
<feature type="transmembrane region" description="Helical" evidence="24">
    <location>
        <begin position="198"/>
        <end position="217"/>
    </location>
</feature>
<dbReference type="InterPro" id="IPR003018">
    <property type="entry name" value="GAF"/>
</dbReference>
<dbReference type="Gene3D" id="3.30.450.20">
    <property type="entry name" value="PAS domain"/>
    <property type="match status" value="1"/>
</dbReference>
<evidence type="ECO:0000256" key="22">
    <source>
        <dbReference type="SAM" id="Coils"/>
    </source>
</evidence>
<feature type="transmembrane region" description="Helical" evidence="24">
    <location>
        <begin position="20"/>
        <end position="39"/>
    </location>
</feature>
<comment type="catalytic activity">
    <reaction evidence="1">
        <text>ATP + protein L-histidine = ADP + protein N-phospho-L-histidine.</text>
        <dbReference type="EC" id="2.7.13.3"/>
    </reaction>
</comment>
<evidence type="ECO:0000256" key="4">
    <source>
        <dbReference type="ARBA" id="ARBA00022475"/>
    </source>
</evidence>
<dbReference type="Pfam" id="PF02518">
    <property type="entry name" value="HATPase_c"/>
    <property type="match status" value="1"/>
</dbReference>
<dbReference type="FunFam" id="3.30.565.10:FF:000010">
    <property type="entry name" value="Sensor histidine kinase RcsC"/>
    <property type="match status" value="1"/>
</dbReference>
<feature type="modified residue" description="4-aspartylphosphate" evidence="21">
    <location>
        <position position="907"/>
    </location>
</feature>
<dbReference type="EMBL" id="PDEA01000001">
    <property type="protein sequence ID" value="PEH89989.1"/>
    <property type="molecule type" value="Genomic_DNA"/>
</dbReference>
<evidence type="ECO:0000259" key="29">
    <source>
        <dbReference type="PROSITE" id="PS50885"/>
    </source>
</evidence>
<dbReference type="CDD" id="cd16922">
    <property type="entry name" value="HATPase_EvgS-ArcB-TorS-like"/>
    <property type="match status" value="1"/>
</dbReference>
<gene>
    <name evidence="31" type="ORF">CRM82_16570</name>
</gene>
<evidence type="ECO:0000259" key="27">
    <source>
        <dbReference type="PROSITE" id="PS50112"/>
    </source>
</evidence>
<feature type="coiled-coil region" evidence="22">
    <location>
        <begin position="90"/>
        <end position="117"/>
    </location>
</feature>
<keyword evidence="6" id="KW-0808">Transferase</keyword>
<keyword evidence="32" id="KW-1185">Reference proteome</keyword>
<evidence type="ECO:0000259" key="30">
    <source>
        <dbReference type="PROSITE" id="PS50894"/>
    </source>
</evidence>
<organism evidence="31 32">
    <name type="scientific">Comamonas terrigena</name>
    <dbReference type="NCBI Taxonomy" id="32013"/>
    <lineage>
        <taxon>Bacteria</taxon>
        <taxon>Pseudomonadati</taxon>
        <taxon>Pseudomonadota</taxon>
        <taxon>Betaproteobacteria</taxon>
        <taxon>Burkholderiales</taxon>
        <taxon>Comamonadaceae</taxon>
        <taxon>Comamonas</taxon>
    </lineage>
</organism>
<evidence type="ECO:0000259" key="25">
    <source>
        <dbReference type="PROSITE" id="PS50109"/>
    </source>
</evidence>
<dbReference type="PROSITE" id="PS50109">
    <property type="entry name" value="HIS_KIN"/>
    <property type="match status" value="1"/>
</dbReference>
<keyword evidence="15 24" id="KW-0472">Membrane</keyword>
<feature type="coiled-coil region" evidence="22">
    <location>
        <begin position="438"/>
        <end position="465"/>
    </location>
</feature>
<comment type="subunit">
    <text evidence="17">At low DSF concentrations, interacts with RpfF.</text>
</comment>
<dbReference type="InterPro" id="IPR000014">
    <property type="entry name" value="PAS"/>
</dbReference>
<sequence length="1368" mass="147867">MTGLVQHYHRSSLTAKLATAFAVVLLMASLISMLGLYTVGKVSHQIEDMYENELQGISDARAVQFFYADMERSLRDALLTNDEADHANAMRQLDKAHADISREVAELRKRIVQEDNRRRLAAFDQNYAAYRLALEHMLELARQGRLNEARLRISSREFRTMGDTVGQAMEAIATSKEQSARATLKAVQVLADETRLRGMVLLALGGLSSVLLAWLIVRSIRVSAAELRTAVERIAAGDLEQQVPHTAYQNDVGALARAVTVLQGFARELEVQRWVKAHTASISAELQATRTFAELAQRFFTLTAPLLGVGHGVLYLHEKAQRRLRLLGGFAQCAGQSQEPYIPLGQGLVGQCAVERSPIVLTNPPADYVRVGSALGEAAPRSINVLPVMRGDELLGVLEIASLEPSAPGRQALLDALMPSLAANLEIMERNLATHQLLQETQAQARTLERQADELARQKDAIKATETWYHSIIESSPDGMLVLDPEGCISLANPLVGTMFGYGEEELIGMPIATLIPFYARDGYAAQRDSFAQEGGSHLMGADGIRVYGLRKDGTEIPIELGISRLPDVGGRGECVCASVRDVTQRHRAEDEVRRARELAEEATRAKSEFLANMSHEIRTPMNAIIGMSHLTLQTTLNAKQRNYIEKVNHSAENLLGIINDILDFSKIEAGKLSMEKVDFKLADVLDHVADLIGIKAEDQGLELLFNTASGLPATLVGDPLRLGQVLVNLCSNAVKFSERGEVILGTEMVAQTPDEVELHFWVQDSGIGMTQEQCTRLFQSFSQADSSTTRRYGGTGLGLAISRTLVELMQGRIWVESALGHGSTFHFHARFGLQPDPTPQRMFDSQELLGLRILVVDDNAAAREILSTMARNFGLEVDVARDGDECLSLVRQANERQLAYDLVLMDWRMPRMDGAEAVARMQSSHGGDAPAVIMVTAFGREEAMTALQTRGAHVNAVLTKPVTPSTLLEAVGEALGKGQLVQSRAATREQGQKEHLQQLQGTRVLLVEDNELNQELAQELLRNAGIDVVVACNGQEALDCLAQDPRFDAVLMDCQMPVMDGFVATQKIRAQPRLDALPIIAMTANAMAGDREKVIEAGMVDHIPKPLRVGEMFACLARWIGRPLTGPEAGAGPPPGTPGGAPPPPLAGAPSLPAVPKRSELSELPKLPGVDLAAGLHIVQQDARLYRRLLGLYAHEQAGFAAAFTAAVQAGDAPLATRLAHTLKGASGTIGAQALATAAAGLEAACQTTPSRTGVLPLLGQVEALLQPLIAALEQLPRPQGIAQATVSAVQPPHTRSAATATMLQGLRQLLQDSDAEAVDLLQALTQRLAAEADPLAAQLTPVARAIDRIDFTAALAALDQAQAQTL</sequence>
<dbReference type="PANTHER" id="PTHR45339">
    <property type="entry name" value="HYBRID SIGNAL TRANSDUCTION HISTIDINE KINASE J"/>
    <property type="match status" value="1"/>
</dbReference>
<feature type="modified residue" description="Phosphohistidine" evidence="20">
    <location>
        <position position="1222"/>
    </location>
</feature>
<dbReference type="Gene3D" id="1.20.120.160">
    <property type="entry name" value="HPT domain"/>
    <property type="match status" value="1"/>
</dbReference>